<dbReference type="PANTHER" id="PTHR43630:SF2">
    <property type="entry name" value="GLYCOSYLTRANSFERASE"/>
    <property type="match status" value="1"/>
</dbReference>
<evidence type="ECO:0000259" key="2">
    <source>
        <dbReference type="Pfam" id="PF00535"/>
    </source>
</evidence>
<reference evidence="3 4" key="1">
    <citation type="journal article" date="2016" name="Nat. Commun.">
        <title>Thousands of microbial genomes shed light on interconnected biogeochemical processes in an aquifer system.</title>
        <authorList>
            <person name="Anantharaman K."/>
            <person name="Brown C.T."/>
            <person name="Hug L.A."/>
            <person name="Sharon I."/>
            <person name="Castelle C.J."/>
            <person name="Probst A.J."/>
            <person name="Thomas B.C."/>
            <person name="Singh A."/>
            <person name="Wilkins M.J."/>
            <person name="Karaoz U."/>
            <person name="Brodie E.L."/>
            <person name="Williams K.H."/>
            <person name="Hubbard S.S."/>
            <person name="Banfield J.F."/>
        </authorList>
    </citation>
    <scope>NUCLEOTIDE SEQUENCE [LARGE SCALE GENOMIC DNA]</scope>
</reference>
<dbReference type="SUPFAM" id="SSF53448">
    <property type="entry name" value="Nucleotide-diphospho-sugar transferases"/>
    <property type="match status" value="1"/>
</dbReference>
<feature type="domain" description="Glycosyltransferase 2-like" evidence="2">
    <location>
        <begin position="12"/>
        <end position="132"/>
    </location>
</feature>
<dbReference type="InterPro" id="IPR001173">
    <property type="entry name" value="Glyco_trans_2-like"/>
</dbReference>
<dbReference type="CDD" id="cd02511">
    <property type="entry name" value="Beta4Glucosyltransferase"/>
    <property type="match status" value="1"/>
</dbReference>
<evidence type="ECO:0000313" key="3">
    <source>
        <dbReference type="EMBL" id="OGE13286.1"/>
    </source>
</evidence>
<feature type="compositionally biased region" description="Basic and acidic residues" evidence="1">
    <location>
        <begin position="268"/>
        <end position="282"/>
    </location>
</feature>
<dbReference type="EMBL" id="MFBY01000038">
    <property type="protein sequence ID" value="OGE13286.1"/>
    <property type="molecule type" value="Genomic_DNA"/>
</dbReference>
<evidence type="ECO:0000313" key="4">
    <source>
        <dbReference type="Proteomes" id="UP000177300"/>
    </source>
</evidence>
<dbReference type="AlphaFoldDB" id="A0A1F5IA81"/>
<protein>
    <recommendedName>
        <fullName evidence="2">Glycosyltransferase 2-like domain-containing protein</fullName>
    </recommendedName>
</protein>
<feature type="region of interest" description="Disordered" evidence="1">
    <location>
        <begin position="260"/>
        <end position="282"/>
    </location>
</feature>
<organism evidence="3 4">
    <name type="scientific">Candidatus Curtissbacteria bacterium RIFCSPLOWO2_12_FULL_38_9</name>
    <dbReference type="NCBI Taxonomy" id="1797735"/>
    <lineage>
        <taxon>Bacteria</taxon>
        <taxon>Candidatus Curtissiibacteriota</taxon>
    </lineage>
</organism>
<evidence type="ECO:0000256" key="1">
    <source>
        <dbReference type="SAM" id="MobiDB-lite"/>
    </source>
</evidence>
<proteinExistence type="predicted"/>
<gene>
    <name evidence="3" type="ORF">A3G14_05390</name>
</gene>
<dbReference type="Gene3D" id="3.90.550.10">
    <property type="entry name" value="Spore Coat Polysaccharide Biosynthesis Protein SpsA, Chain A"/>
    <property type="match status" value="1"/>
</dbReference>
<name>A0A1F5IA81_9BACT</name>
<comment type="caution">
    <text evidence="3">The sequence shown here is derived from an EMBL/GenBank/DDBJ whole genome shotgun (WGS) entry which is preliminary data.</text>
</comment>
<dbReference type="Proteomes" id="UP000177300">
    <property type="component" value="Unassembled WGS sequence"/>
</dbReference>
<sequence length="282" mass="32288">MKKTKKKTIISAALATYNEENNIVDCIDSLKKIADEIVIVDGSSTDRTFQLAKKMGVKILTTSNKPMFNINKNLAIENCNGNWILLMDADERIGDELAEEILSAVSRQPSTVNGFWINRKNWFLGEYLKKGGTYPDSVIRLFKKGKGRLPEKDVHEQVQVEGEVGRLENDILHLSDPDFERYLKRAIRYTDRTAQNLREIDPGKGVVQIVNYIVVKPIVTFLNIYFRHKGYQDGFRGFVWALFSGAHHFYSYVKYWSDESNSGSGIGDRSKTLKKEISEERH</sequence>
<dbReference type="InterPro" id="IPR029044">
    <property type="entry name" value="Nucleotide-diphossugar_trans"/>
</dbReference>
<dbReference type="PANTHER" id="PTHR43630">
    <property type="entry name" value="POLY-BETA-1,6-N-ACETYL-D-GLUCOSAMINE SYNTHASE"/>
    <property type="match status" value="1"/>
</dbReference>
<dbReference type="Pfam" id="PF00535">
    <property type="entry name" value="Glycos_transf_2"/>
    <property type="match status" value="1"/>
</dbReference>
<accession>A0A1F5IA81</accession>